<dbReference type="EMBL" id="CAJPWZ010003047">
    <property type="protein sequence ID" value="CAG2250296.1"/>
    <property type="molecule type" value="Genomic_DNA"/>
</dbReference>
<evidence type="ECO:0000313" key="3">
    <source>
        <dbReference type="EMBL" id="CAG2250296.1"/>
    </source>
</evidence>
<evidence type="ECO:0000256" key="2">
    <source>
        <dbReference type="SAM" id="Phobius"/>
    </source>
</evidence>
<feature type="region of interest" description="Disordered" evidence="1">
    <location>
        <begin position="169"/>
        <end position="197"/>
    </location>
</feature>
<gene>
    <name evidence="3" type="ORF">MEDL_62023</name>
</gene>
<name>A0A8S3UYX7_MYTED</name>
<evidence type="ECO:0000256" key="1">
    <source>
        <dbReference type="SAM" id="MobiDB-lite"/>
    </source>
</evidence>
<feature type="transmembrane region" description="Helical" evidence="2">
    <location>
        <begin position="137"/>
        <end position="158"/>
    </location>
</feature>
<reference evidence="3" key="1">
    <citation type="submission" date="2021-03" db="EMBL/GenBank/DDBJ databases">
        <authorList>
            <person name="Bekaert M."/>
        </authorList>
    </citation>
    <scope>NUCLEOTIDE SEQUENCE</scope>
</reference>
<organism evidence="3 4">
    <name type="scientific">Mytilus edulis</name>
    <name type="common">Blue mussel</name>
    <dbReference type="NCBI Taxonomy" id="6550"/>
    <lineage>
        <taxon>Eukaryota</taxon>
        <taxon>Metazoa</taxon>
        <taxon>Spiralia</taxon>
        <taxon>Lophotrochozoa</taxon>
        <taxon>Mollusca</taxon>
        <taxon>Bivalvia</taxon>
        <taxon>Autobranchia</taxon>
        <taxon>Pteriomorphia</taxon>
        <taxon>Mytilida</taxon>
        <taxon>Mytiloidea</taxon>
        <taxon>Mytilidae</taxon>
        <taxon>Mytilinae</taxon>
        <taxon>Mytilus</taxon>
    </lineage>
</organism>
<dbReference type="AlphaFoldDB" id="A0A8S3UYX7"/>
<dbReference type="OrthoDB" id="6044108at2759"/>
<proteinExistence type="predicted"/>
<dbReference type="Gene3D" id="2.170.300.10">
    <property type="entry name" value="Tie2 ligand-binding domain superfamily"/>
    <property type="match status" value="1"/>
</dbReference>
<protein>
    <submittedName>
        <fullName evidence="3">Uncharacterized protein</fullName>
    </submittedName>
</protein>
<keyword evidence="2" id="KW-1133">Transmembrane helix</keyword>
<comment type="caution">
    <text evidence="3">The sequence shown here is derived from an EMBL/GenBank/DDBJ whole genome shotgun (WGS) entry which is preliminary data.</text>
</comment>
<feature type="compositionally biased region" description="Basic and acidic residues" evidence="1">
    <location>
        <begin position="169"/>
        <end position="188"/>
    </location>
</feature>
<dbReference type="Proteomes" id="UP000683360">
    <property type="component" value="Unassembled WGS sequence"/>
</dbReference>
<evidence type="ECO:0000313" key="4">
    <source>
        <dbReference type="Proteomes" id="UP000683360"/>
    </source>
</evidence>
<keyword evidence="2" id="KW-0812">Transmembrane</keyword>
<sequence>MLFHQCRSTSFLPDRCVNNTNILHMLNLVYLDVRQDVHLVRMSLFFITVCPAGTYGIECENDCNHNYHGIQCKEMCNCLYGYTCNSVQGCIRNSTENCTEPACMSELKTNMLNDDIGTITVTSFTNRPERDSILSHVHIYLIAVSCTTLLILTALAYVRKGHSACKMNGDDHSIKEKKPGPNDIEMRRLPRAPSSGRNDMFQQRSIYQLIEV</sequence>
<keyword evidence="2" id="KW-0472">Membrane</keyword>
<accession>A0A8S3UYX7</accession>
<keyword evidence="4" id="KW-1185">Reference proteome</keyword>